<dbReference type="PATRIC" id="fig|106592.7.peg.3078"/>
<keyword evidence="8" id="KW-0067">ATP-binding</keyword>
<gene>
    <name evidence="10" type="ORF">AC244_07160</name>
</gene>
<keyword evidence="6" id="KW-0547">Nucleotide-binding</keyword>
<evidence type="ECO:0000256" key="1">
    <source>
        <dbReference type="ARBA" id="ARBA00000085"/>
    </source>
</evidence>
<dbReference type="Gene3D" id="3.30.450.20">
    <property type="entry name" value="PAS domain"/>
    <property type="match status" value="1"/>
</dbReference>
<keyword evidence="5" id="KW-0808">Transferase</keyword>
<dbReference type="PROSITE" id="PS50112">
    <property type="entry name" value="PAS"/>
    <property type="match status" value="1"/>
</dbReference>
<dbReference type="Pfam" id="PF08447">
    <property type="entry name" value="PAS_3"/>
    <property type="match status" value="1"/>
</dbReference>
<reference evidence="11" key="1">
    <citation type="submission" date="2015-07" db="EMBL/GenBank/DDBJ databases">
        <title>Whole genome sequence of an Ensifer adhaerens strain isolated from a cave pool in the Wind Cave National Park.</title>
        <authorList>
            <person name="Eng W.W.H."/>
            <person name="Gan H.M."/>
            <person name="Barton H.A."/>
            <person name="Savka M.A."/>
        </authorList>
    </citation>
    <scope>NUCLEOTIDE SEQUENCE [LARGE SCALE GENOMIC DNA]</scope>
    <source>
        <strain evidence="11">SD006</strain>
    </source>
</reference>
<evidence type="ECO:0000313" key="10">
    <source>
        <dbReference type="EMBL" id="KOF21143.1"/>
    </source>
</evidence>
<feature type="domain" description="PAS" evidence="9">
    <location>
        <begin position="188"/>
        <end position="259"/>
    </location>
</feature>
<dbReference type="CDD" id="cd00130">
    <property type="entry name" value="PAS"/>
    <property type="match status" value="1"/>
</dbReference>
<evidence type="ECO:0000313" key="11">
    <source>
        <dbReference type="Proteomes" id="UP000037425"/>
    </source>
</evidence>
<dbReference type="AlphaFoldDB" id="A0A0L8C2X7"/>
<dbReference type="Gene3D" id="3.30.450.40">
    <property type="match status" value="1"/>
</dbReference>
<dbReference type="SUPFAM" id="SSF55874">
    <property type="entry name" value="ATPase domain of HSP90 chaperone/DNA topoisomerase II/histidine kinase"/>
    <property type="match status" value="1"/>
</dbReference>
<accession>A0A0L8C2X7</accession>
<name>A0A0L8C2X7_ENSAD</name>
<dbReference type="SUPFAM" id="SSF55785">
    <property type="entry name" value="PYP-like sensor domain (PAS domain)"/>
    <property type="match status" value="1"/>
</dbReference>
<dbReference type="EC" id="2.7.13.3" evidence="2"/>
<dbReference type="OrthoDB" id="341208at2"/>
<evidence type="ECO:0000259" key="9">
    <source>
        <dbReference type="PROSITE" id="PS50112"/>
    </source>
</evidence>
<protein>
    <recommendedName>
        <fullName evidence="3">Blue-light-activated histidine kinase</fullName>
        <ecNumber evidence="2">2.7.13.3</ecNumber>
    </recommendedName>
</protein>
<dbReference type="GO" id="GO:0004673">
    <property type="term" value="F:protein histidine kinase activity"/>
    <property type="evidence" value="ECO:0007669"/>
    <property type="project" value="UniProtKB-EC"/>
</dbReference>
<dbReference type="NCBIfam" id="TIGR00229">
    <property type="entry name" value="sensory_box"/>
    <property type="match status" value="1"/>
</dbReference>
<evidence type="ECO:0000256" key="2">
    <source>
        <dbReference type="ARBA" id="ARBA00012438"/>
    </source>
</evidence>
<keyword evidence="4" id="KW-0597">Phosphoprotein</keyword>
<evidence type="ECO:0000256" key="7">
    <source>
        <dbReference type="ARBA" id="ARBA00022777"/>
    </source>
</evidence>
<dbReference type="Proteomes" id="UP000037425">
    <property type="component" value="Unassembled WGS sequence"/>
</dbReference>
<dbReference type="EMBL" id="LGAP01000002">
    <property type="protein sequence ID" value="KOF21143.1"/>
    <property type="molecule type" value="Genomic_DNA"/>
</dbReference>
<dbReference type="SMART" id="SM00911">
    <property type="entry name" value="HWE_HK"/>
    <property type="match status" value="1"/>
</dbReference>
<dbReference type="PANTHER" id="PTHR41523:SF8">
    <property type="entry name" value="ETHYLENE RESPONSE SENSOR PROTEIN"/>
    <property type="match status" value="1"/>
</dbReference>
<comment type="catalytic activity">
    <reaction evidence="1">
        <text>ATP + protein L-histidine = ADP + protein N-phospho-L-histidine.</text>
        <dbReference type="EC" id="2.7.13.3"/>
    </reaction>
</comment>
<dbReference type="GO" id="GO:0005524">
    <property type="term" value="F:ATP binding"/>
    <property type="evidence" value="ECO:0007669"/>
    <property type="project" value="UniProtKB-KW"/>
</dbReference>
<dbReference type="Gene3D" id="3.30.565.10">
    <property type="entry name" value="Histidine kinase-like ATPase, C-terminal domain"/>
    <property type="match status" value="1"/>
</dbReference>
<dbReference type="InterPro" id="IPR013655">
    <property type="entry name" value="PAS_fold_3"/>
</dbReference>
<dbReference type="InterPro" id="IPR029016">
    <property type="entry name" value="GAF-like_dom_sf"/>
</dbReference>
<proteinExistence type="predicted"/>
<dbReference type="PANTHER" id="PTHR41523">
    <property type="entry name" value="TWO-COMPONENT SYSTEM SENSOR PROTEIN"/>
    <property type="match status" value="1"/>
</dbReference>
<sequence>MREKREEKTAPPATSLLDAPERLSVLHATVPDMAVPDADFDGIAEIAAGLFDAPIALVSLLDREWQWFKAAVGTTETRASSENSFCIHAAADADSVGLVVLDASADLRFRNRPRAAGAPFLRFYAGASIVLDGQPIGTVCVLDVVPRTGIAPYLMEQLRRLADLAATLFKLKDEARRRAIKEAALSREEQRHAMALEAANIGSWLWDVRSGMIAGNSAMMRMFGLPAGRPFGAREVFGAIHSDDRGATFAKLRQAMKADEEYDGMFRVGDTGRWLLGRGRVHDRDSKGNPLTFIGVTIDVTDQQASVQRTRLLLKELNHRVKNTLAMLQSLARQTLRQTSDPAEFMTAFAGRLQAISEAHGLLSDHEWGTIRLADLISKQLMPHVSVYADQIELHKDEVLLGPDQAVGLGLVLHELATNAVKYGSLSVLNGKVVLTARNVVEEGEAVLHLTWTEVGGPPVREPKRRGFGSILIERSLDKVLGSSVKVEYMAAGVTALIRLPL</sequence>
<evidence type="ECO:0000256" key="3">
    <source>
        <dbReference type="ARBA" id="ARBA00021740"/>
    </source>
</evidence>
<dbReference type="SUPFAM" id="SSF55781">
    <property type="entry name" value="GAF domain-like"/>
    <property type="match status" value="1"/>
</dbReference>
<dbReference type="InterPro" id="IPR003018">
    <property type="entry name" value="GAF"/>
</dbReference>
<evidence type="ECO:0000256" key="6">
    <source>
        <dbReference type="ARBA" id="ARBA00022741"/>
    </source>
</evidence>
<dbReference type="InterPro" id="IPR011102">
    <property type="entry name" value="Sig_transdc_His_kinase_HWE"/>
</dbReference>
<dbReference type="InterPro" id="IPR036890">
    <property type="entry name" value="HATPase_C_sf"/>
</dbReference>
<dbReference type="Pfam" id="PF07536">
    <property type="entry name" value="HWE_HK"/>
    <property type="match status" value="1"/>
</dbReference>
<comment type="caution">
    <text evidence="10">The sequence shown here is derived from an EMBL/GenBank/DDBJ whole genome shotgun (WGS) entry which is preliminary data.</text>
</comment>
<dbReference type="Pfam" id="PF01590">
    <property type="entry name" value="GAF"/>
    <property type="match status" value="1"/>
</dbReference>
<dbReference type="RefSeq" id="WP_053248083.1">
    <property type="nucleotide sequence ID" value="NZ_LGAP01000002.1"/>
</dbReference>
<keyword evidence="7 10" id="KW-0418">Kinase</keyword>
<evidence type="ECO:0000256" key="5">
    <source>
        <dbReference type="ARBA" id="ARBA00022679"/>
    </source>
</evidence>
<evidence type="ECO:0000256" key="8">
    <source>
        <dbReference type="ARBA" id="ARBA00022840"/>
    </source>
</evidence>
<evidence type="ECO:0000256" key="4">
    <source>
        <dbReference type="ARBA" id="ARBA00022553"/>
    </source>
</evidence>
<dbReference type="InterPro" id="IPR000014">
    <property type="entry name" value="PAS"/>
</dbReference>
<organism evidence="10 11">
    <name type="scientific">Ensifer adhaerens</name>
    <name type="common">Sinorhizobium morelense</name>
    <dbReference type="NCBI Taxonomy" id="106592"/>
    <lineage>
        <taxon>Bacteria</taxon>
        <taxon>Pseudomonadati</taxon>
        <taxon>Pseudomonadota</taxon>
        <taxon>Alphaproteobacteria</taxon>
        <taxon>Hyphomicrobiales</taxon>
        <taxon>Rhizobiaceae</taxon>
        <taxon>Sinorhizobium/Ensifer group</taxon>
        <taxon>Ensifer</taxon>
    </lineage>
</organism>
<dbReference type="InterPro" id="IPR035965">
    <property type="entry name" value="PAS-like_dom_sf"/>
</dbReference>